<evidence type="ECO:0000259" key="2">
    <source>
        <dbReference type="Pfam" id="PF16375"/>
    </source>
</evidence>
<dbReference type="EMBL" id="FTOV01000018">
    <property type="protein sequence ID" value="SIT26338.1"/>
    <property type="molecule type" value="Genomic_DNA"/>
</dbReference>
<dbReference type="InterPro" id="IPR032275">
    <property type="entry name" value="DUF4986"/>
</dbReference>
<evidence type="ECO:0000259" key="1">
    <source>
        <dbReference type="Pfam" id="PF07944"/>
    </source>
</evidence>
<dbReference type="PANTHER" id="PTHR31151">
    <property type="entry name" value="PROLINE-TRNA LIGASE (DUF1680)"/>
    <property type="match status" value="1"/>
</dbReference>
<dbReference type="SUPFAM" id="SSF48208">
    <property type="entry name" value="Six-hairpin glycosidases"/>
    <property type="match status" value="1"/>
</dbReference>
<dbReference type="GO" id="GO:0005975">
    <property type="term" value="P:carbohydrate metabolic process"/>
    <property type="evidence" value="ECO:0007669"/>
    <property type="project" value="InterPro"/>
</dbReference>
<reference evidence="5 6" key="1">
    <citation type="submission" date="2017-01" db="EMBL/GenBank/DDBJ databases">
        <authorList>
            <person name="Mah S.A."/>
            <person name="Swanson W.J."/>
            <person name="Moy G.W."/>
            <person name="Vacquier V.D."/>
        </authorList>
    </citation>
    <scope>NUCLEOTIDE SEQUENCE [LARGE SCALE GENOMIC DNA]</scope>
    <source>
        <strain evidence="5 6">DSM 18014</strain>
    </source>
</reference>
<evidence type="ECO:0000313" key="5">
    <source>
        <dbReference type="EMBL" id="SIT26338.1"/>
    </source>
</evidence>
<accession>A0A1N7QU33</accession>
<feature type="domain" description="Non-reducing end beta-L-arabinofuranosidase-like GH127 middle" evidence="4">
    <location>
        <begin position="429"/>
        <end position="524"/>
    </location>
</feature>
<feature type="domain" description="Non-reducing end beta-L-arabinofuranosidase-like GH127 catalytic" evidence="1">
    <location>
        <begin position="39"/>
        <end position="419"/>
    </location>
</feature>
<protein>
    <submittedName>
        <fullName evidence="5">Uncharacterized protein</fullName>
    </submittedName>
</protein>
<dbReference type="InterPro" id="IPR008928">
    <property type="entry name" value="6-hairpin_glycosidase_sf"/>
</dbReference>
<gene>
    <name evidence="5" type="ORF">SAMN05421785_11812</name>
</gene>
<sequence>MLNRHLLMNKKSLIVFLGLSTFAFGHVSKTVSYFPLNKVALSESIFSRAMQTDKNYIMSMDADRLLAPYLKEAGLNPKKPNYPNWENTGLDGHIGGHYISALALMYASTGDAKVKQRLDYMIDELERCQNLSGNGYISGVPDGKKIWKEISDGNIRASAFGLNDRWVPLYNIHKIYSGLRDAYWYADSEKAKKMLIKLTDWMADEVSGLTDEQIQEMLKSEHGGLNEVFADVYDITKNEKYLKLAHRFSHLAILNPLLIHEDKLTGIHANTQIPKVIGFKKIADLEHNKEWNSAAVFFWNNVTQKRSAIIGGNSVSEHFNPTGDFSGMIKSIEGPETCNTYNMLKLTRELFATNPKSSYLDYYERALYNHILSTQNQEKGGFVYFTPMRPGHYRVYSQPETSFWCCVGSGMENHAKYGEMIYAHSEKDLYVNLFIPSVLKWSEKKLVIRQENNFPQKPSTKLIFDLAPKPEVNLKIRVPEWTDVSQITVSVNSKKISTSLDSEGYINISRKWKKGDVIEMKMPMHLSAEQLPDNSDYYAFRYGPIVLAAKYGKENQTGLFADDSRGGHIAHGPQIPLNDIPTILGSSTTVLNHLQPVNEKDLKFKISGLYPQNKLSNGLELVPFYQIQEERYIIYFPQATQDKIEMIQQKKAKEEEAIRKLDIITADKIQLGEQQPESDHFFDSKDAYEGYMEDHHFRDSKGWFSYQMKNKDRNAEYLYLLYFDANSNRTLNAEINGIKVFSQDFEGKMGSSPQTLLIPIPESEKNKETLTVKFISGEKSLTPKIIEVRLLNQTPDKN</sequence>
<dbReference type="InterPro" id="IPR012878">
    <property type="entry name" value="Beta-AFase-like_GH127_cat"/>
</dbReference>
<dbReference type="Pfam" id="PF16375">
    <property type="entry name" value="DUF4986"/>
    <property type="match status" value="1"/>
</dbReference>
<evidence type="ECO:0000259" key="3">
    <source>
        <dbReference type="Pfam" id="PF20620"/>
    </source>
</evidence>
<dbReference type="Proteomes" id="UP000185781">
    <property type="component" value="Unassembled WGS sequence"/>
</dbReference>
<proteinExistence type="predicted"/>
<name>A0A1N7QU33_9FLAO</name>
<evidence type="ECO:0000259" key="4">
    <source>
        <dbReference type="Pfam" id="PF20736"/>
    </source>
</evidence>
<dbReference type="InterPro" id="IPR049046">
    <property type="entry name" value="Beta-AFase-like_GH127_middle"/>
</dbReference>
<feature type="domain" description="Glycoside hydrolase GH146 substrate-binding" evidence="3">
    <location>
        <begin position="660"/>
        <end position="791"/>
    </location>
</feature>
<dbReference type="InterPro" id="IPR046544">
    <property type="entry name" value="GH146_SB_dom"/>
</dbReference>
<organism evidence="5 6">
    <name type="scientific">Chryseobacterium gambrini</name>
    <dbReference type="NCBI Taxonomy" id="373672"/>
    <lineage>
        <taxon>Bacteria</taxon>
        <taxon>Pseudomonadati</taxon>
        <taxon>Bacteroidota</taxon>
        <taxon>Flavobacteriia</taxon>
        <taxon>Flavobacteriales</taxon>
        <taxon>Weeksellaceae</taxon>
        <taxon>Chryseobacterium group</taxon>
        <taxon>Chryseobacterium</taxon>
    </lineage>
</organism>
<dbReference type="AlphaFoldDB" id="A0A1N7QU33"/>
<dbReference type="STRING" id="373672.SAMN05421785_11812"/>
<dbReference type="Pfam" id="PF20620">
    <property type="entry name" value="DUF6805"/>
    <property type="match status" value="1"/>
</dbReference>
<feature type="domain" description="DUF4986" evidence="2">
    <location>
        <begin position="552"/>
        <end position="636"/>
    </location>
</feature>
<dbReference type="Pfam" id="PF20736">
    <property type="entry name" value="Glyco_hydro127M"/>
    <property type="match status" value="1"/>
</dbReference>
<dbReference type="PANTHER" id="PTHR31151:SF0">
    <property type="entry name" value="PROLINE-TRNA LIGASE (DUF1680)"/>
    <property type="match status" value="1"/>
</dbReference>
<evidence type="ECO:0000313" key="6">
    <source>
        <dbReference type="Proteomes" id="UP000185781"/>
    </source>
</evidence>
<dbReference type="Pfam" id="PF07944">
    <property type="entry name" value="Beta-AFase-like_GH127_cat"/>
    <property type="match status" value="1"/>
</dbReference>